<sequence>MQKGKKLIITFQDVFLFLTRFVKHWKIASLLFSLGLAASLLYYTYGRPTYYSRSLVAYDSVNLPIKSETSDGSDGRGKWAHISNVLTSALNSRWLVEHTAKTLGLVETPGEYEMIRNRYVSSIRVTLVPGNILQIEIYAYQPWLVEKWPQAMLDTYKTYTQQQRSRFKDNAVEEYTKDLDRLKTRIASEQNATAKFEEDNHLIEQYIANNGLESVPGEMLTTKNRMDSMQQVIEMIESGKLPAVEQLSLLKKFRGTPVPVGTIMRNSRPDEVVSIAAPIAGSTVAGLSSDSPSAPIPAVPAGASAGAMMIAAMSQPKIVVPSMVEELEPWERTERDLRVARQKREQAAQTYLPGHEIMRNLDREITDLEASLSSEVNTAITSFRLQKEQMAARMQELSKKMPDYRRVLNDFDHYKREYSLMSSGKLLWESAYADLSKRLTAMDYTGIDVRVEFEWQGFTYLRNDVPISPNKQKLLLYGVMLGVGCAAGGCFGLEKLRSTTSLVTETEKLTGLNAVGVVPLLANSAQVETLAINEHGLANADVNIGETFRIIRSSIPLYVPGENKCQVIMVTSSRPSEGKTMVSSLLARSFADADQKTLLIDADMRRGRVHRVFDMEPGIGLSGFLAGEVSQLTDAVIKTDSPKLEVLSRGKNSAPRFEILSAARFVNTINDLRKQYDRIIIDTPPLLGLADSIMVSKCVDGAIFVIRAEQTTQRDIATAMEVLVGTRTPIYGFVLNGVDLSRMENYYYYSSYYPKYYDPSYVLQHADA</sequence>
<keyword evidence="4" id="KW-0067">ATP-binding</keyword>
<keyword evidence="3" id="KW-0418">Kinase</keyword>
<evidence type="ECO:0000256" key="7">
    <source>
        <dbReference type="SAM" id="Phobius"/>
    </source>
</evidence>
<dbReference type="Proteomes" id="UP000321577">
    <property type="component" value="Unassembled WGS sequence"/>
</dbReference>
<name>A0A512M3Y3_9BACT</name>
<dbReference type="InterPro" id="IPR027417">
    <property type="entry name" value="P-loop_NTPase"/>
</dbReference>
<dbReference type="Gene3D" id="3.40.50.300">
    <property type="entry name" value="P-loop containing nucleotide triphosphate hydrolases"/>
    <property type="match status" value="1"/>
</dbReference>
<dbReference type="InterPro" id="IPR025669">
    <property type="entry name" value="AAA_dom"/>
</dbReference>
<dbReference type="PANTHER" id="PTHR32309">
    <property type="entry name" value="TYROSINE-PROTEIN KINASE"/>
    <property type="match status" value="1"/>
</dbReference>
<keyword evidence="5" id="KW-0829">Tyrosine-protein kinase</keyword>
<feature type="coiled-coil region" evidence="6">
    <location>
        <begin position="358"/>
        <end position="400"/>
    </location>
</feature>
<dbReference type="GO" id="GO:0005524">
    <property type="term" value="F:ATP binding"/>
    <property type="evidence" value="ECO:0007669"/>
    <property type="project" value="UniProtKB-KW"/>
</dbReference>
<keyword evidence="7" id="KW-0472">Membrane</keyword>
<feature type="transmembrane region" description="Helical" evidence="7">
    <location>
        <begin position="27"/>
        <end position="45"/>
    </location>
</feature>
<accession>A0A512M3Y3</accession>
<dbReference type="SUPFAM" id="SSF52540">
    <property type="entry name" value="P-loop containing nucleoside triphosphate hydrolases"/>
    <property type="match status" value="1"/>
</dbReference>
<evidence type="ECO:0000256" key="2">
    <source>
        <dbReference type="ARBA" id="ARBA00022741"/>
    </source>
</evidence>
<dbReference type="GO" id="GO:0004713">
    <property type="term" value="F:protein tyrosine kinase activity"/>
    <property type="evidence" value="ECO:0007669"/>
    <property type="project" value="UniProtKB-KW"/>
</dbReference>
<dbReference type="InterPro" id="IPR050445">
    <property type="entry name" value="Bact_polysacc_biosynth/exp"/>
</dbReference>
<evidence type="ECO:0000256" key="1">
    <source>
        <dbReference type="ARBA" id="ARBA00022679"/>
    </source>
</evidence>
<feature type="domain" description="AAA" evidence="8">
    <location>
        <begin position="566"/>
        <end position="695"/>
    </location>
</feature>
<proteinExistence type="predicted"/>
<reference evidence="9 10" key="1">
    <citation type="submission" date="2019-07" db="EMBL/GenBank/DDBJ databases">
        <title>Whole genome shotgun sequence of Brevifollis gellanilyticus NBRC 108608.</title>
        <authorList>
            <person name="Hosoyama A."/>
            <person name="Uohara A."/>
            <person name="Ohji S."/>
            <person name="Ichikawa N."/>
        </authorList>
    </citation>
    <scope>NUCLEOTIDE SEQUENCE [LARGE SCALE GENOMIC DNA]</scope>
    <source>
        <strain evidence="9 10">NBRC 108608</strain>
    </source>
</reference>
<keyword evidence="2" id="KW-0547">Nucleotide-binding</keyword>
<gene>
    <name evidence="9" type="ORF">BGE01nite_07340</name>
</gene>
<dbReference type="OrthoDB" id="9775724at2"/>
<organism evidence="9 10">
    <name type="scientific">Brevifollis gellanilyticus</name>
    <dbReference type="NCBI Taxonomy" id="748831"/>
    <lineage>
        <taxon>Bacteria</taxon>
        <taxon>Pseudomonadati</taxon>
        <taxon>Verrucomicrobiota</taxon>
        <taxon>Verrucomicrobiia</taxon>
        <taxon>Verrucomicrobiales</taxon>
        <taxon>Verrucomicrobiaceae</taxon>
    </lineage>
</organism>
<dbReference type="RefSeq" id="WP_146848901.1">
    <property type="nucleotide sequence ID" value="NZ_BKAG01000003.1"/>
</dbReference>
<keyword evidence="1" id="KW-0808">Transferase</keyword>
<dbReference type="CDD" id="cd05387">
    <property type="entry name" value="BY-kinase"/>
    <property type="match status" value="1"/>
</dbReference>
<keyword evidence="10" id="KW-1185">Reference proteome</keyword>
<feature type="coiled-coil region" evidence="6">
    <location>
        <begin position="172"/>
        <end position="199"/>
    </location>
</feature>
<dbReference type="AlphaFoldDB" id="A0A512M3Y3"/>
<protein>
    <recommendedName>
        <fullName evidence="8">AAA domain-containing protein</fullName>
    </recommendedName>
</protein>
<evidence type="ECO:0000313" key="9">
    <source>
        <dbReference type="EMBL" id="GEP41443.1"/>
    </source>
</evidence>
<dbReference type="EMBL" id="BKAG01000003">
    <property type="protein sequence ID" value="GEP41443.1"/>
    <property type="molecule type" value="Genomic_DNA"/>
</dbReference>
<keyword evidence="6" id="KW-0175">Coiled coil</keyword>
<dbReference type="InterPro" id="IPR005702">
    <property type="entry name" value="Wzc-like_C"/>
</dbReference>
<dbReference type="Pfam" id="PF13614">
    <property type="entry name" value="AAA_31"/>
    <property type="match status" value="1"/>
</dbReference>
<keyword evidence="7" id="KW-1133">Transmembrane helix</keyword>
<evidence type="ECO:0000256" key="6">
    <source>
        <dbReference type="SAM" id="Coils"/>
    </source>
</evidence>
<comment type="caution">
    <text evidence="9">The sequence shown here is derived from an EMBL/GenBank/DDBJ whole genome shotgun (WGS) entry which is preliminary data.</text>
</comment>
<evidence type="ECO:0000256" key="3">
    <source>
        <dbReference type="ARBA" id="ARBA00022777"/>
    </source>
</evidence>
<evidence type="ECO:0000259" key="8">
    <source>
        <dbReference type="Pfam" id="PF13614"/>
    </source>
</evidence>
<keyword evidence="7" id="KW-0812">Transmembrane</keyword>
<dbReference type="PANTHER" id="PTHR32309:SF31">
    <property type="entry name" value="CAPSULAR EXOPOLYSACCHARIDE FAMILY"/>
    <property type="match status" value="1"/>
</dbReference>
<dbReference type="NCBIfam" id="TIGR01007">
    <property type="entry name" value="eps_fam"/>
    <property type="match status" value="1"/>
</dbReference>
<evidence type="ECO:0000256" key="5">
    <source>
        <dbReference type="ARBA" id="ARBA00023137"/>
    </source>
</evidence>
<evidence type="ECO:0000256" key="4">
    <source>
        <dbReference type="ARBA" id="ARBA00022840"/>
    </source>
</evidence>
<evidence type="ECO:0000313" key="10">
    <source>
        <dbReference type="Proteomes" id="UP000321577"/>
    </source>
</evidence>